<feature type="transmembrane region" description="Helical" evidence="7">
    <location>
        <begin position="212"/>
        <end position="231"/>
    </location>
</feature>
<feature type="compositionally biased region" description="Basic and acidic residues" evidence="6">
    <location>
        <begin position="316"/>
        <end position="342"/>
    </location>
</feature>
<comment type="subcellular location">
    <subcellularLocation>
        <location evidence="1">Membrane</location>
        <topology evidence="1">Multi-pass membrane protein</topology>
    </subcellularLocation>
</comment>
<organism evidence="9 10">
    <name type="scientific">Clonostachys solani</name>
    <dbReference type="NCBI Taxonomy" id="160281"/>
    <lineage>
        <taxon>Eukaryota</taxon>
        <taxon>Fungi</taxon>
        <taxon>Dikarya</taxon>
        <taxon>Ascomycota</taxon>
        <taxon>Pezizomycotina</taxon>
        <taxon>Sordariomycetes</taxon>
        <taxon>Hypocreomycetidae</taxon>
        <taxon>Hypocreales</taxon>
        <taxon>Bionectriaceae</taxon>
        <taxon>Clonostachys</taxon>
    </lineage>
</organism>
<dbReference type="PANTHER" id="PTHR33048:SF47">
    <property type="entry name" value="INTEGRAL MEMBRANE PROTEIN-RELATED"/>
    <property type="match status" value="1"/>
</dbReference>
<keyword evidence="10" id="KW-1185">Reference proteome</keyword>
<reference evidence="9" key="1">
    <citation type="submission" date="2021-10" db="EMBL/GenBank/DDBJ databases">
        <authorList>
            <person name="Piombo E."/>
        </authorList>
    </citation>
    <scope>NUCLEOTIDE SEQUENCE</scope>
</reference>
<feature type="transmembrane region" description="Helical" evidence="7">
    <location>
        <begin position="178"/>
        <end position="200"/>
    </location>
</feature>
<dbReference type="InterPro" id="IPR049326">
    <property type="entry name" value="Rhodopsin_dom_fungi"/>
</dbReference>
<dbReference type="Pfam" id="PF20684">
    <property type="entry name" value="Fung_rhodopsin"/>
    <property type="match status" value="1"/>
</dbReference>
<feature type="transmembrane region" description="Helical" evidence="7">
    <location>
        <begin position="12"/>
        <end position="31"/>
    </location>
</feature>
<comment type="caution">
    <text evidence="9">The sequence shown here is derived from an EMBL/GenBank/DDBJ whole genome shotgun (WGS) entry which is preliminary data.</text>
</comment>
<keyword evidence="4 7" id="KW-0472">Membrane</keyword>
<feature type="transmembrane region" description="Helical" evidence="7">
    <location>
        <begin position="251"/>
        <end position="274"/>
    </location>
</feature>
<gene>
    <name evidence="9" type="ORF">CSOL1703_00002720</name>
</gene>
<dbReference type="OrthoDB" id="5329176at2759"/>
<comment type="similarity">
    <text evidence="5">Belongs to the SAT4 family.</text>
</comment>
<dbReference type="Proteomes" id="UP000775872">
    <property type="component" value="Unassembled WGS sequence"/>
</dbReference>
<evidence type="ECO:0000256" key="1">
    <source>
        <dbReference type="ARBA" id="ARBA00004141"/>
    </source>
</evidence>
<dbReference type="PANTHER" id="PTHR33048">
    <property type="entry name" value="PTH11-LIKE INTEGRAL MEMBRANE PROTEIN (AFU_ORTHOLOGUE AFUA_5G11245)"/>
    <property type="match status" value="1"/>
</dbReference>
<dbReference type="EMBL" id="CABFOC020000002">
    <property type="protein sequence ID" value="CAH0036611.1"/>
    <property type="molecule type" value="Genomic_DNA"/>
</dbReference>
<accession>A0A9N9VY17</accession>
<feature type="domain" description="Rhodopsin" evidence="8">
    <location>
        <begin position="28"/>
        <end position="275"/>
    </location>
</feature>
<evidence type="ECO:0000256" key="3">
    <source>
        <dbReference type="ARBA" id="ARBA00022989"/>
    </source>
</evidence>
<feature type="transmembrane region" description="Helical" evidence="7">
    <location>
        <begin position="133"/>
        <end position="154"/>
    </location>
</feature>
<dbReference type="GO" id="GO:0016020">
    <property type="term" value="C:membrane"/>
    <property type="evidence" value="ECO:0007669"/>
    <property type="project" value="UniProtKB-SubCell"/>
</dbReference>
<sequence length="360" mass="40292">MIDLTPEAHENYVGCVVMSVLATLILALRIYSRLDSGQRLLLCDYLCILSYAIFIGYCALLWNYIFHVSEVGAFEGQFTPTDHPTVSVKETGDFMKMGYIAMILFTTMVSVVKVSILSFYWTIFSIDALQRRIIIGTLTLSIAWFIGFLFTIIFQCKPVNALWEKWFEVGHCLSTPKLLLAVELSNLLIDVVILSIPAFFVNRLQLDTRKKWAVLGMFLMGAAVCVVSIVRVTHIWKPPNVVANFDTSKTILWSTIQMGMAIICACLPTLGHLIKSSKLSSKARTWYGSLRDRQGSSGYQISSNRSNTGRPWAGDGNDRFHAAAGKAWDKLPNDGSESDHIPLDPLPPKQIRVQKDIQVS</sequence>
<dbReference type="InterPro" id="IPR052337">
    <property type="entry name" value="SAT4-like"/>
</dbReference>
<protein>
    <recommendedName>
        <fullName evidence="8">Rhodopsin domain-containing protein</fullName>
    </recommendedName>
</protein>
<dbReference type="AlphaFoldDB" id="A0A9N9VY17"/>
<feature type="transmembrane region" description="Helical" evidence="7">
    <location>
        <begin position="99"/>
        <end position="121"/>
    </location>
</feature>
<evidence type="ECO:0000256" key="5">
    <source>
        <dbReference type="ARBA" id="ARBA00038359"/>
    </source>
</evidence>
<keyword evidence="3 7" id="KW-1133">Transmembrane helix</keyword>
<evidence type="ECO:0000256" key="4">
    <source>
        <dbReference type="ARBA" id="ARBA00023136"/>
    </source>
</evidence>
<evidence type="ECO:0000313" key="9">
    <source>
        <dbReference type="EMBL" id="CAH0036611.1"/>
    </source>
</evidence>
<feature type="compositionally biased region" description="Polar residues" evidence="6">
    <location>
        <begin position="295"/>
        <end position="309"/>
    </location>
</feature>
<feature type="transmembrane region" description="Helical" evidence="7">
    <location>
        <begin position="43"/>
        <end position="65"/>
    </location>
</feature>
<evidence type="ECO:0000256" key="6">
    <source>
        <dbReference type="SAM" id="MobiDB-lite"/>
    </source>
</evidence>
<keyword evidence="2 7" id="KW-0812">Transmembrane</keyword>
<evidence type="ECO:0000256" key="2">
    <source>
        <dbReference type="ARBA" id="ARBA00022692"/>
    </source>
</evidence>
<evidence type="ECO:0000256" key="7">
    <source>
        <dbReference type="SAM" id="Phobius"/>
    </source>
</evidence>
<evidence type="ECO:0000259" key="8">
    <source>
        <dbReference type="Pfam" id="PF20684"/>
    </source>
</evidence>
<feature type="region of interest" description="Disordered" evidence="6">
    <location>
        <begin position="293"/>
        <end position="360"/>
    </location>
</feature>
<proteinExistence type="inferred from homology"/>
<name>A0A9N9VY17_9HYPO</name>
<evidence type="ECO:0000313" key="10">
    <source>
        <dbReference type="Proteomes" id="UP000775872"/>
    </source>
</evidence>